<dbReference type="SMART" id="SM00213">
    <property type="entry name" value="UBQ"/>
    <property type="match status" value="1"/>
</dbReference>
<name>A0A1Y1UQJ2_9TREE</name>
<evidence type="ECO:0000259" key="2">
    <source>
        <dbReference type="PROSITE" id="PS50053"/>
    </source>
</evidence>
<dbReference type="PANTHER" id="PTHR10677:SF3">
    <property type="entry name" value="FI07626P-RELATED"/>
    <property type="match status" value="1"/>
</dbReference>
<dbReference type="InterPro" id="IPR029071">
    <property type="entry name" value="Ubiquitin-like_domsf"/>
</dbReference>
<dbReference type="SMART" id="SM00165">
    <property type="entry name" value="UBA"/>
    <property type="match status" value="1"/>
</dbReference>
<dbReference type="InterPro" id="IPR009060">
    <property type="entry name" value="UBA-like_sf"/>
</dbReference>
<dbReference type="Pfam" id="PF00627">
    <property type="entry name" value="UBA"/>
    <property type="match status" value="1"/>
</dbReference>
<dbReference type="RefSeq" id="XP_021873501.1">
    <property type="nucleotide sequence ID" value="XM_022014633.1"/>
</dbReference>
<keyword evidence="4" id="KW-1185">Reference proteome</keyword>
<accession>A0A1Y1UQJ2</accession>
<sequence>MAEASSSSDVIKITVKGPSELKLSIEIDPSKTVAELKEVIAEKSDVEKDRQRLIYSGKVLKDEEQISTYKIQNGHTLHMVKGANKTQAAAAGGVTASPAAGGSTSQSQQLPRMGTGLNVAGNPVDNIENIPHGLGGFNPFANMAGLNNLNDPNAMTSMMQNPDFLREMSNMMSRPEVLDQMINSNPQLAQMGPQIRAAMQSPMVQQILRDPEALRSMMAMQAQMGGGNPMGGGGGAFGNPFGGGLGGNPFAALGGGAGARAGTEGSNTAEDPFPNLFAAGQAAQTGAGGTGAGARGGGAGAGAGGNPFGAVNYEALTRAMMGGAGAGVGAGAGAGAGTGAAAGTEGNAMGQANPFAMYQNMFGGMGAGGWGGMGGFGSPPPPADTRPPEEIYATQLGQLNGMGLWDAQKNIRALRATGGNVEAAIELIFSGSLDQ</sequence>
<dbReference type="GO" id="GO:0006511">
    <property type="term" value="P:ubiquitin-dependent protein catabolic process"/>
    <property type="evidence" value="ECO:0007669"/>
    <property type="project" value="TreeGrafter"/>
</dbReference>
<dbReference type="InterPro" id="IPR019956">
    <property type="entry name" value="Ubiquitin_dom"/>
</dbReference>
<proteinExistence type="predicted"/>
<dbReference type="AlphaFoldDB" id="A0A1Y1UQJ2"/>
<dbReference type="PANTHER" id="PTHR10677">
    <property type="entry name" value="UBIQUILIN"/>
    <property type="match status" value="1"/>
</dbReference>
<evidence type="ECO:0000313" key="3">
    <source>
        <dbReference type="EMBL" id="ORX39716.1"/>
    </source>
</evidence>
<dbReference type="Gene3D" id="1.10.8.10">
    <property type="entry name" value="DNA helicase RuvA subunit, C-terminal domain"/>
    <property type="match status" value="1"/>
</dbReference>
<evidence type="ECO:0008006" key="5">
    <source>
        <dbReference type="Google" id="ProtNLM"/>
    </source>
</evidence>
<dbReference type="FunCoup" id="A0A1Y1UQJ2">
    <property type="interactions" value="380"/>
</dbReference>
<dbReference type="Pfam" id="PF23195">
    <property type="entry name" value="UBQLN1"/>
    <property type="match status" value="1"/>
</dbReference>
<organism evidence="3 4">
    <name type="scientific">Kockovaella imperatae</name>
    <dbReference type="NCBI Taxonomy" id="4999"/>
    <lineage>
        <taxon>Eukaryota</taxon>
        <taxon>Fungi</taxon>
        <taxon>Dikarya</taxon>
        <taxon>Basidiomycota</taxon>
        <taxon>Agaricomycotina</taxon>
        <taxon>Tremellomycetes</taxon>
        <taxon>Tremellales</taxon>
        <taxon>Cuniculitremaceae</taxon>
        <taxon>Kockovaella</taxon>
    </lineage>
</organism>
<dbReference type="CDD" id="cd16106">
    <property type="entry name" value="Ubl_Dsk2p_like"/>
    <property type="match status" value="1"/>
</dbReference>
<gene>
    <name evidence="3" type="ORF">BD324DRAFT_614704</name>
</gene>
<dbReference type="SUPFAM" id="SSF46934">
    <property type="entry name" value="UBA-like"/>
    <property type="match status" value="1"/>
</dbReference>
<dbReference type="EMBL" id="NBSH01000002">
    <property type="protein sequence ID" value="ORX39716.1"/>
    <property type="molecule type" value="Genomic_DNA"/>
</dbReference>
<dbReference type="InterPro" id="IPR015496">
    <property type="entry name" value="Ubiquilin"/>
</dbReference>
<dbReference type="SUPFAM" id="SSF54236">
    <property type="entry name" value="Ubiquitin-like"/>
    <property type="match status" value="1"/>
</dbReference>
<dbReference type="STRING" id="4999.A0A1Y1UQJ2"/>
<dbReference type="PROSITE" id="PS50030">
    <property type="entry name" value="UBA"/>
    <property type="match status" value="1"/>
</dbReference>
<dbReference type="PROSITE" id="PS50053">
    <property type="entry name" value="UBIQUITIN_2"/>
    <property type="match status" value="1"/>
</dbReference>
<dbReference type="InterPro" id="IPR006636">
    <property type="entry name" value="STI1_HS-bd"/>
</dbReference>
<dbReference type="PRINTS" id="PR00348">
    <property type="entry name" value="UBIQUITIN"/>
</dbReference>
<comment type="caution">
    <text evidence="3">The sequence shown here is derived from an EMBL/GenBank/DDBJ whole genome shotgun (WGS) entry which is preliminary data.</text>
</comment>
<protein>
    <recommendedName>
        <fullName evidence="5">Ubiquilin</fullName>
    </recommendedName>
</protein>
<dbReference type="SMART" id="SM00727">
    <property type="entry name" value="STI1"/>
    <property type="match status" value="2"/>
</dbReference>
<dbReference type="GeneID" id="33556441"/>
<dbReference type="Proteomes" id="UP000193218">
    <property type="component" value="Unassembled WGS sequence"/>
</dbReference>
<dbReference type="InterPro" id="IPR015940">
    <property type="entry name" value="UBA"/>
</dbReference>
<feature type="domain" description="UBA" evidence="1">
    <location>
        <begin position="386"/>
        <end position="431"/>
    </location>
</feature>
<evidence type="ECO:0000313" key="4">
    <source>
        <dbReference type="Proteomes" id="UP000193218"/>
    </source>
</evidence>
<dbReference type="GO" id="GO:0031593">
    <property type="term" value="F:polyubiquitin modification-dependent protein binding"/>
    <property type="evidence" value="ECO:0007669"/>
    <property type="project" value="TreeGrafter"/>
</dbReference>
<evidence type="ECO:0000259" key="1">
    <source>
        <dbReference type="PROSITE" id="PS50030"/>
    </source>
</evidence>
<reference evidence="3 4" key="1">
    <citation type="submission" date="2017-03" db="EMBL/GenBank/DDBJ databases">
        <title>Widespread Adenine N6-methylation of Active Genes in Fungi.</title>
        <authorList>
            <consortium name="DOE Joint Genome Institute"/>
            <person name="Mondo S.J."/>
            <person name="Dannebaum R.O."/>
            <person name="Kuo R.C."/>
            <person name="Louie K.B."/>
            <person name="Bewick A.J."/>
            <person name="Labutti K."/>
            <person name="Haridas S."/>
            <person name="Kuo A."/>
            <person name="Salamov A."/>
            <person name="Ahrendt S.R."/>
            <person name="Lau R."/>
            <person name="Bowen B.P."/>
            <person name="Lipzen A."/>
            <person name="Sullivan W."/>
            <person name="Andreopoulos W.B."/>
            <person name="Clum A."/>
            <person name="Lindquist E."/>
            <person name="Daum C."/>
            <person name="Northen T.R."/>
            <person name="Ramamoorthy G."/>
            <person name="Schmitz R.J."/>
            <person name="Gryganskyi A."/>
            <person name="Culley D."/>
            <person name="Magnuson J."/>
            <person name="James T.Y."/>
            <person name="O'Malley M.A."/>
            <person name="Stajich J.E."/>
            <person name="Spatafora J.W."/>
            <person name="Visel A."/>
            <person name="Grigoriev I.V."/>
        </authorList>
    </citation>
    <scope>NUCLEOTIDE SEQUENCE [LARGE SCALE GENOMIC DNA]</scope>
    <source>
        <strain evidence="3 4">NRRL Y-17943</strain>
    </source>
</reference>
<dbReference type="OrthoDB" id="267397at2759"/>
<dbReference type="GO" id="GO:0005829">
    <property type="term" value="C:cytosol"/>
    <property type="evidence" value="ECO:0007669"/>
    <property type="project" value="TreeGrafter"/>
</dbReference>
<dbReference type="InterPro" id="IPR000626">
    <property type="entry name" value="Ubiquitin-like_dom"/>
</dbReference>
<dbReference type="Gene3D" id="3.10.20.90">
    <property type="entry name" value="Phosphatidylinositol 3-kinase Catalytic Subunit, Chain A, domain 1"/>
    <property type="match status" value="1"/>
</dbReference>
<dbReference type="FunFam" id="3.10.20.90:FF:000205">
    <property type="entry name" value="2'-5'-oligoadenylate synthase-like protein 2"/>
    <property type="match status" value="1"/>
</dbReference>
<feature type="domain" description="Ubiquitin-like" evidence="2">
    <location>
        <begin position="11"/>
        <end position="80"/>
    </location>
</feature>
<dbReference type="Pfam" id="PF00240">
    <property type="entry name" value="ubiquitin"/>
    <property type="match status" value="1"/>
</dbReference>
<dbReference type="InParanoid" id="A0A1Y1UQJ2"/>